<accession>B4J561</accession>
<name>B4J561_DROGR</name>
<dbReference type="Pfam" id="PF01214">
    <property type="entry name" value="CK_II_beta"/>
    <property type="match status" value="1"/>
</dbReference>
<dbReference type="FunFam" id="2.20.25.20:FF:000001">
    <property type="entry name" value="Casein kinase II subunit beta"/>
    <property type="match status" value="1"/>
</dbReference>
<dbReference type="InterPro" id="IPR035991">
    <property type="entry name" value="Casein_kinase_II_beta-like"/>
</dbReference>
<dbReference type="PhylomeDB" id="B4J561"/>
<dbReference type="PANTHER" id="PTHR11740:SF0">
    <property type="entry name" value="CASEIN KINASE II SUBUNIT BETA"/>
    <property type="match status" value="1"/>
</dbReference>
<dbReference type="InterPro" id="IPR000704">
    <property type="entry name" value="Casein_kinase_II_reg-sub"/>
</dbReference>
<reference evidence="3 4" key="1">
    <citation type="journal article" date="2007" name="Nature">
        <title>Evolution of genes and genomes on the Drosophila phylogeny.</title>
        <authorList>
            <consortium name="Drosophila 12 Genomes Consortium"/>
            <person name="Clark A.G."/>
            <person name="Eisen M.B."/>
            <person name="Smith D.R."/>
            <person name="Bergman C.M."/>
            <person name="Oliver B."/>
            <person name="Markow T.A."/>
            <person name="Kaufman T.C."/>
            <person name="Kellis M."/>
            <person name="Gelbart W."/>
            <person name="Iyer V.N."/>
            <person name="Pollard D.A."/>
            <person name="Sackton T.B."/>
            <person name="Larracuente A.M."/>
            <person name="Singh N.D."/>
            <person name="Abad J.P."/>
            <person name="Abt D.N."/>
            <person name="Adryan B."/>
            <person name="Aguade M."/>
            <person name="Akashi H."/>
            <person name="Anderson W.W."/>
            <person name="Aquadro C.F."/>
            <person name="Ardell D.H."/>
            <person name="Arguello R."/>
            <person name="Artieri C.G."/>
            <person name="Barbash D.A."/>
            <person name="Barker D."/>
            <person name="Barsanti P."/>
            <person name="Batterham P."/>
            <person name="Batzoglou S."/>
            <person name="Begun D."/>
            <person name="Bhutkar A."/>
            <person name="Blanco E."/>
            <person name="Bosak S.A."/>
            <person name="Bradley R.K."/>
            <person name="Brand A.D."/>
            <person name="Brent M.R."/>
            <person name="Brooks A.N."/>
            <person name="Brown R.H."/>
            <person name="Butlin R.K."/>
            <person name="Caggese C."/>
            <person name="Calvi B.R."/>
            <person name="Bernardo de Carvalho A."/>
            <person name="Caspi A."/>
            <person name="Castrezana S."/>
            <person name="Celniker S.E."/>
            <person name="Chang J.L."/>
            <person name="Chapple C."/>
            <person name="Chatterji S."/>
            <person name="Chinwalla A."/>
            <person name="Civetta A."/>
            <person name="Clifton S.W."/>
            <person name="Comeron J.M."/>
            <person name="Costello J.C."/>
            <person name="Coyne J.A."/>
            <person name="Daub J."/>
            <person name="David R.G."/>
            <person name="Delcher A.L."/>
            <person name="Delehaunty K."/>
            <person name="Do C.B."/>
            <person name="Ebling H."/>
            <person name="Edwards K."/>
            <person name="Eickbush T."/>
            <person name="Evans J.D."/>
            <person name="Filipski A."/>
            <person name="Findeiss S."/>
            <person name="Freyhult E."/>
            <person name="Fulton L."/>
            <person name="Fulton R."/>
            <person name="Garcia A.C."/>
            <person name="Gardiner A."/>
            <person name="Garfield D.A."/>
            <person name="Garvin B.E."/>
            <person name="Gibson G."/>
            <person name="Gilbert D."/>
            <person name="Gnerre S."/>
            <person name="Godfrey J."/>
            <person name="Good R."/>
            <person name="Gotea V."/>
            <person name="Gravely B."/>
            <person name="Greenberg A.J."/>
            <person name="Griffiths-Jones S."/>
            <person name="Gross S."/>
            <person name="Guigo R."/>
            <person name="Gustafson E.A."/>
            <person name="Haerty W."/>
            <person name="Hahn M.W."/>
            <person name="Halligan D.L."/>
            <person name="Halpern A.L."/>
            <person name="Halter G.M."/>
            <person name="Han M.V."/>
            <person name="Heger A."/>
            <person name="Hillier L."/>
            <person name="Hinrichs A.S."/>
            <person name="Holmes I."/>
            <person name="Hoskins R.A."/>
            <person name="Hubisz M.J."/>
            <person name="Hultmark D."/>
            <person name="Huntley M.A."/>
            <person name="Jaffe D.B."/>
            <person name="Jagadeeshan S."/>
            <person name="Jeck W.R."/>
            <person name="Johnson J."/>
            <person name="Jones C.D."/>
            <person name="Jordan W.C."/>
            <person name="Karpen G.H."/>
            <person name="Kataoka E."/>
            <person name="Keightley P.D."/>
            <person name="Kheradpour P."/>
            <person name="Kirkness E.F."/>
            <person name="Koerich L.B."/>
            <person name="Kristiansen K."/>
            <person name="Kudrna D."/>
            <person name="Kulathinal R.J."/>
            <person name="Kumar S."/>
            <person name="Kwok R."/>
            <person name="Lander E."/>
            <person name="Langley C.H."/>
            <person name="Lapoint R."/>
            <person name="Lazzaro B.P."/>
            <person name="Lee S.J."/>
            <person name="Levesque L."/>
            <person name="Li R."/>
            <person name="Lin C.F."/>
            <person name="Lin M.F."/>
            <person name="Lindblad-Toh K."/>
            <person name="Llopart A."/>
            <person name="Long M."/>
            <person name="Low L."/>
            <person name="Lozovsky E."/>
            <person name="Lu J."/>
            <person name="Luo M."/>
            <person name="Machado C.A."/>
            <person name="Makalowski W."/>
            <person name="Marzo M."/>
            <person name="Matsuda M."/>
            <person name="Matzkin L."/>
            <person name="McAllister B."/>
            <person name="McBride C.S."/>
            <person name="McKernan B."/>
            <person name="McKernan K."/>
            <person name="Mendez-Lago M."/>
            <person name="Minx P."/>
            <person name="Mollenhauer M.U."/>
            <person name="Montooth K."/>
            <person name="Mount S.M."/>
            <person name="Mu X."/>
            <person name="Myers E."/>
            <person name="Negre B."/>
            <person name="Newfeld S."/>
            <person name="Nielsen R."/>
            <person name="Noor M.A."/>
            <person name="O'Grady P."/>
            <person name="Pachter L."/>
            <person name="Papaceit M."/>
            <person name="Parisi M.J."/>
            <person name="Parisi M."/>
            <person name="Parts L."/>
            <person name="Pedersen J.S."/>
            <person name="Pesole G."/>
            <person name="Phillippy A.M."/>
            <person name="Ponting C.P."/>
            <person name="Pop M."/>
            <person name="Porcelli D."/>
            <person name="Powell J.R."/>
            <person name="Prohaska S."/>
            <person name="Pruitt K."/>
            <person name="Puig M."/>
            <person name="Quesneville H."/>
            <person name="Ram K.R."/>
            <person name="Rand D."/>
            <person name="Rasmussen M.D."/>
            <person name="Reed L.K."/>
            <person name="Reenan R."/>
            <person name="Reily A."/>
            <person name="Remington K.A."/>
            <person name="Rieger T.T."/>
            <person name="Ritchie M.G."/>
            <person name="Robin C."/>
            <person name="Rogers Y.H."/>
            <person name="Rohde C."/>
            <person name="Rozas J."/>
            <person name="Rubenfield M.J."/>
            <person name="Ruiz A."/>
            <person name="Russo S."/>
            <person name="Salzberg S.L."/>
            <person name="Sanchez-Gracia A."/>
            <person name="Saranga D.J."/>
            <person name="Sato H."/>
            <person name="Schaeffer S.W."/>
            <person name="Schatz M.C."/>
            <person name="Schlenke T."/>
            <person name="Schwartz R."/>
            <person name="Segarra C."/>
            <person name="Singh R.S."/>
            <person name="Sirot L."/>
            <person name="Sirota M."/>
            <person name="Sisneros N.B."/>
            <person name="Smith C.D."/>
            <person name="Smith T.F."/>
            <person name="Spieth J."/>
            <person name="Stage D.E."/>
            <person name="Stark A."/>
            <person name="Stephan W."/>
            <person name="Strausberg R.L."/>
            <person name="Strempel S."/>
            <person name="Sturgill D."/>
            <person name="Sutton G."/>
            <person name="Sutton G.G."/>
            <person name="Tao W."/>
            <person name="Teichmann S."/>
            <person name="Tobari Y.N."/>
            <person name="Tomimura Y."/>
            <person name="Tsolas J.M."/>
            <person name="Valente V.L."/>
            <person name="Venter E."/>
            <person name="Venter J.C."/>
            <person name="Vicario S."/>
            <person name="Vieira F.G."/>
            <person name="Vilella A.J."/>
            <person name="Villasante A."/>
            <person name="Walenz B."/>
            <person name="Wang J."/>
            <person name="Wasserman M."/>
            <person name="Watts T."/>
            <person name="Wilson D."/>
            <person name="Wilson R.K."/>
            <person name="Wing R.A."/>
            <person name="Wolfner M.F."/>
            <person name="Wong A."/>
            <person name="Wong G.K."/>
            <person name="Wu C.I."/>
            <person name="Wu G."/>
            <person name="Yamamoto D."/>
            <person name="Yang H.P."/>
            <person name="Yang S.P."/>
            <person name="Yorke J.A."/>
            <person name="Yoshida K."/>
            <person name="Zdobnov E."/>
            <person name="Zhang P."/>
            <person name="Zhang Y."/>
            <person name="Zimin A.V."/>
            <person name="Baldwin J."/>
            <person name="Abdouelleil A."/>
            <person name="Abdulkadir J."/>
            <person name="Abebe A."/>
            <person name="Abera B."/>
            <person name="Abreu J."/>
            <person name="Acer S.C."/>
            <person name="Aftuck L."/>
            <person name="Alexander A."/>
            <person name="An P."/>
            <person name="Anderson E."/>
            <person name="Anderson S."/>
            <person name="Arachi H."/>
            <person name="Azer M."/>
            <person name="Bachantsang P."/>
            <person name="Barry A."/>
            <person name="Bayul T."/>
            <person name="Berlin A."/>
            <person name="Bessette D."/>
            <person name="Bloom T."/>
            <person name="Blye J."/>
            <person name="Boguslavskiy L."/>
            <person name="Bonnet C."/>
            <person name="Boukhgalter B."/>
            <person name="Bourzgui I."/>
            <person name="Brown A."/>
            <person name="Cahill P."/>
            <person name="Channer S."/>
            <person name="Cheshatsang Y."/>
            <person name="Chuda L."/>
            <person name="Citroen M."/>
            <person name="Collymore A."/>
            <person name="Cooke P."/>
            <person name="Costello M."/>
            <person name="D'Aco K."/>
            <person name="Daza R."/>
            <person name="De Haan G."/>
            <person name="DeGray S."/>
            <person name="DeMaso C."/>
            <person name="Dhargay N."/>
            <person name="Dooley K."/>
            <person name="Dooley E."/>
            <person name="Doricent M."/>
            <person name="Dorje P."/>
            <person name="Dorjee K."/>
            <person name="Dupes A."/>
            <person name="Elong R."/>
            <person name="Falk J."/>
            <person name="Farina A."/>
            <person name="Faro S."/>
            <person name="Ferguson D."/>
            <person name="Fisher S."/>
            <person name="Foley C.D."/>
            <person name="Franke A."/>
            <person name="Friedrich D."/>
            <person name="Gadbois L."/>
            <person name="Gearin G."/>
            <person name="Gearin C.R."/>
            <person name="Giannoukos G."/>
            <person name="Goode T."/>
            <person name="Graham J."/>
            <person name="Grandbois E."/>
            <person name="Grewal S."/>
            <person name="Gyaltsen K."/>
            <person name="Hafez N."/>
            <person name="Hagos B."/>
            <person name="Hall J."/>
            <person name="Henson C."/>
            <person name="Hollinger A."/>
            <person name="Honan T."/>
            <person name="Huard M.D."/>
            <person name="Hughes L."/>
            <person name="Hurhula B."/>
            <person name="Husby M.E."/>
            <person name="Kamat A."/>
            <person name="Kanga B."/>
            <person name="Kashin S."/>
            <person name="Khazanovich D."/>
            <person name="Kisner P."/>
            <person name="Lance K."/>
            <person name="Lara M."/>
            <person name="Lee W."/>
            <person name="Lennon N."/>
            <person name="Letendre F."/>
            <person name="LeVine R."/>
            <person name="Lipovsky A."/>
            <person name="Liu X."/>
            <person name="Liu J."/>
            <person name="Liu S."/>
            <person name="Lokyitsang T."/>
            <person name="Lokyitsang Y."/>
            <person name="Lubonja R."/>
            <person name="Lui A."/>
            <person name="MacDonald P."/>
            <person name="Magnisalis V."/>
            <person name="Maru K."/>
            <person name="Matthews C."/>
            <person name="McCusker W."/>
            <person name="McDonough S."/>
            <person name="Mehta T."/>
            <person name="Meldrim J."/>
            <person name="Meneus L."/>
            <person name="Mihai O."/>
            <person name="Mihalev A."/>
            <person name="Mihova T."/>
            <person name="Mittelman R."/>
            <person name="Mlenga V."/>
            <person name="Montmayeur A."/>
            <person name="Mulrain L."/>
            <person name="Navidi A."/>
            <person name="Naylor J."/>
            <person name="Negash T."/>
            <person name="Nguyen T."/>
            <person name="Nguyen N."/>
            <person name="Nicol R."/>
            <person name="Norbu C."/>
            <person name="Norbu N."/>
            <person name="Novod N."/>
            <person name="O'Neill B."/>
            <person name="Osman S."/>
            <person name="Markiewicz E."/>
            <person name="Oyono O.L."/>
            <person name="Patti C."/>
            <person name="Phunkhang P."/>
            <person name="Pierre F."/>
            <person name="Priest M."/>
            <person name="Raghuraman S."/>
            <person name="Rege F."/>
            <person name="Reyes R."/>
            <person name="Rise C."/>
            <person name="Rogov P."/>
            <person name="Ross K."/>
            <person name="Ryan E."/>
            <person name="Settipalli S."/>
            <person name="Shea T."/>
            <person name="Sherpa N."/>
            <person name="Shi L."/>
            <person name="Shih D."/>
            <person name="Sparrow T."/>
            <person name="Spaulding J."/>
            <person name="Stalker J."/>
            <person name="Stange-Thomann N."/>
            <person name="Stavropoulos S."/>
            <person name="Stone C."/>
            <person name="Strader C."/>
            <person name="Tesfaye S."/>
            <person name="Thomson T."/>
            <person name="Thoulutsang Y."/>
            <person name="Thoulutsang D."/>
            <person name="Topham K."/>
            <person name="Topping I."/>
            <person name="Tsamla T."/>
            <person name="Vassiliev H."/>
            <person name="Vo A."/>
            <person name="Wangchuk T."/>
            <person name="Wangdi T."/>
            <person name="Weiand M."/>
            <person name="Wilkinson J."/>
            <person name="Wilson A."/>
            <person name="Yadav S."/>
            <person name="Young G."/>
            <person name="Yu Q."/>
            <person name="Zembek L."/>
            <person name="Zhong D."/>
            <person name="Zimmer A."/>
            <person name="Zwirko Z."/>
            <person name="Jaffe D.B."/>
            <person name="Alvarez P."/>
            <person name="Brockman W."/>
            <person name="Butler J."/>
            <person name="Chin C."/>
            <person name="Gnerre S."/>
            <person name="Grabherr M."/>
            <person name="Kleber M."/>
            <person name="Mauceli E."/>
            <person name="MacCallum I."/>
        </authorList>
    </citation>
    <scope>NUCLEOTIDE SEQUENCE [LARGE SCALE GENOMIC DNA]</scope>
    <source>
        <strain evidence="4">Tucson 15287-2541.00</strain>
    </source>
</reference>
<dbReference type="GO" id="GO:0019887">
    <property type="term" value="F:protein kinase regulator activity"/>
    <property type="evidence" value="ECO:0007669"/>
    <property type="project" value="InterPro"/>
</dbReference>
<dbReference type="Proteomes" id="UP000001070">
    <property type="component" value="Unassembled WGS sequence"/>
</dbReference>
<gene>
    <name evidence="3" type="primary">Dgri\GH20876</name>
    <name evidence="3" type="ORF">Dgri_GH20876</name>
</gene>
<dbReference type="PANTHER" id="PTHR11740">
    <property type="entry name" value="CASEIN KINASE II SUBUNIT BETA"/>
    <property type="match status" value="1"/>
</dbReference>
<evidence type="ECO:0000256" key="1">
    <source>
        <dbReference type="ARBA" id="ARBA00006941"/>
    </source>
</evidence>
<dbReference type="EMBL" id="CH916367">
    <property type="protein sequence ID" value="EDW00687.1"/>
    <property type="molecule type" value="Genomic_DNA"/>
</dbReference>
<dbReference type="Gene3D" id="2.20.25.20">
    <property type="match status" value="1"/>
</dbReference>
<dbReference type="SMART" id="SM01085">
    <property type="entry name" value="CK_II_beta"/>
    <property type="match status" value="1"/>
</dbReference>
<dbReference type="Gene3D" id="1.10.1820.10">
    <property type="entry name" value="protein kinase ck2 holoenzyme, chain C, domain 1"/>
    <property type="match status" value="1"/>
</dbReference>
<dbReference type="GO" id="GO:0005956">
    <property type="term" value="C:protein kinase CK2 complex"/>
    <property type="evidence" value="ECO:0007669"/>
    <property type="project" value="UniProtKB-UniRule"/>
</dbReference>
<dbReference type="SUPFAM" id="SSF57798">
    <property type="entry name" value="Casein kinase II beta subunit"/>
    <property type="match status" value="1"/>
</dbReference>
<dbReference type="InterPro" id="IPR016149">
    <property type="entry name" value="Casein_kin_II_reg-sub_N"/>
</dbReference>
<sequence>MSLSDGSWIDWFVGQQANEFLCRVPDEYARDRFNLTGLETLVPDYYDTLDAILDSEFDTEYGFEVNNSFIDPENVEQLYGMIHARYILSQRGIADMCVKYKRGDFGVCPRIHCDGQLVLPVGLTDRVGESHVKVYCARCQDIYQPNAQCALDGAMFGRSFPHMFFMQQPKLLPEPPIEKYSPRAPAPLPIKVAPAPQPVNTYIPPAAVPAPAHIVPAPVHSGPAPAPIHIEAPAPAPVNQYIPPAAPAPIHHDIPAPAPVHVAPAPAPVNQYIPPAAPAPAPIHHAPAPVHHAPAPVHHAPAPVHIPQQPLEEIEPISSDGYRYKTVRRVIRRRF</sequence>
<dbReference type="AlphaFoldDB" id="B4J561"/>
<organism evidence="4">
    <name type="scientific">Drosophila grimshawi</name>
    <name type="common">Hawaiian fruit fly</name>
    <name type="synonym">Idiomyia grimshawi</name>
    <dbReference type="NCBI Taxonomy" id="7222"/>
    <lineage>
        <taxon>Eukaryota</taxon>
        <taxon>Metazoa</taxon>
        <taxon>Ecdysozoa</taxon>
        <taxon>Arthropoda</taxon>
        <taxon>Hexapoda</taxon>
        <taxon>Insecta</taxon>
        <taxon>Pterygota</taxon>
        <taxon>Neoptera</taxon>
        <taxon>Endopterygota</taxon>
        <taxon>Diptera</taxon>
        <taxon>Brachycera</taxon>
        <taxon>Muscomorpha</taxon>
        <taxon>Ephydroidea</taxon>
        <taxon>Drosophilidae</taxon>
        <taxon>Drosophila</taxon>
        <taxon>Hawaiian Drosophila</taxon>
    </lineage>
</organism>
<dbReference type="HOGENOM" id="CLU_940966_0_0_1"/>
<dbReference type="InParanoid" id="B4J561"/>
<comment type="similarity">
    <text evidence="1 2">Belongs to the casein kinase 2 subunit beta family.</text>
</comment>
<keyword evidence="4" id="KW-1185">Reference proteome</keyword>
<protein>
    <recommendedName>
        <fullName evidence="2">Casein kinase II subunit beta</fullName>
        <shortName evidence="2">CK II beta</shortName>
    </recommendedName>
</protein>
<dbReference type="FunFam" id="1.10.1820.10:FF:000005">
    <property type="entry name" value="Casein kinase II subunit beta"/>
    <property type="match status" value="1"/>
</dbReference>
<evidence type="ECO:0000313" key="4">
    <source>
        <dbReference type="Proteomes" id="UP000001070"/>
    </source>
</evidence>
<dbReference type="OMA" id="PIHIEAP"/>
<dbReference type="eggNOG" id="KOG3092">
    <property type="taxonomic scope" value="Eukaryota"/>
</dbReference>
<dbReference type="OrthoDB" id="3971593at2759"/>
<evidence type="ECO:0000313" key="3">
    <source>
        <dbReference type="EMBL" id="EDW00687.1"/>
    </source>
</evidence>
<dbReference type="PRINTS" id="PR00472">
    <property type="entry name" value="CASNKINASEII"/>
</dbReference>
<dbReference type="GO" id="GO:0005737">
    <property type="term" value="C:cytoplasm"/>
    <property type="evidence" value="ECO:0007669"/>
    <property type="project" value="TreeGrafter"/>
</dbReference>
<evidence type="ECO:0000256" key="2">
    <source>
        <dbReference type="RuleBase" id="RU361268"/>
    </source>
</evidence>
<proteinExistence type="inferred from homology"/>
<dbReference type="PROSITE" id="PS01101">
    <property type="entry name" value="CK2_BETA"/>
    <property type="match status" value="1"/>
</dbReference>
<dbReference type="STRING" id="7222.B4J561"/>
<comment type="subunit">
    <text evidence="2">Tetramer of two alpha and two beta subunits.</text>
</comment>